<evidence type="ECO:0000313" key="3">
    <source>
        <dbReference type="Proteomes" id="UP001500483"/>
    </source>
</evidence>
<feature type="region of interest" description="Disordered" evidence="1">
    <location>
        <begin position="58"/>
        <end position="107"/>
    </location>
</feature>
<accession>A0ABP6RUQ8</accession>
<proteinExistence type="predicted"/>
<sequence length="107" mass="11242">MASVTLRGSRCCTSLFVGPETAGDLRVYLVPVLLRADLTLGWRTRKLLQVSAERAEKIGPGATAGPRTKLPTGVGRVGGTEVENSKSRPELGWADAGNRGNAKATPP</sequence>
<reference evidence="3" key="1">
    <citation type="journal article" date="2019" name="Int. J. Syst. Evol. Microbiol.">
        <title>The Global Catalogue of Microorganisms (GCM) 10K type strain sequencing project: providing services to taxonomists for standard genome sequencing and annotation.</title>
        <authorList>
            <consortium name="The Broad Institute Genomics Platform"/>
            <consortium name="The Broad Institute Genome Sequencing Center for Infectious Disease"/>
            <person name="Wu L."/>
            <person name="Ma J."/>
        </authorList>
    </citation>
    <scope>NUCLEOTIDE SEQUENCE [LARGE SCALE GENOMIC DNA]</scope>
    <source>
        <strain evidence="3">JCM 9687</strain>
    </source>
</reference>
<gene>
    <name evidence="2" type="ORF">GCM10020366_41670</name>
</gene>
<organism evidence="2 3">
    <name type="scientific">Saccharopolyspora gregorii</name>
    <dbReference type="NCBI Taxonomy" id="33914"/>
    <lineage>
        <taxon>Bacteria</taxon>
        <taxon>Bacillati</taxon>
        <taxon>Actinomycetota</taxon>
        <taxon>Actinomycetes</taxon>
        <taxon>Pseudonocardiales</taxon>
        <taxon>Pseudonocardiaceae</taxon>
        <taxon>Saccharopolyspora</taxon>
    </lineage>
</organism>
<dbReference type="EMBL" id="BAAAYK010000038">
    <property type="protein sequence ID" value="GAA3360677.1"/>
    <property type="molecule type" value="Genomic_DNA"/>
</dbReference>
<comment type="caution">
    <text evidence="2">The sequence shown here is derived from an EMBL/GenBank/DDBJ whole genome shotgun (WGS) entry which is preliminary data.</text>
</comment>
<name>A0ABP6RUQ8_9PSEU</name>
<evidence type="ECO:0000313" key="2">
    <source>
        <dbReference type="EMBL" id="GAA3360677.1"/>
    </source>
</evidence>
<keyword evidence="3" id="KW-1185">Reference proteome</keyword>
<dbReference type="Proteomes" id="UP001500483">
    <property type="component" value="Unassembled WGS sequence"/>
</dbReference>
<evidence type="ECO:0000256" key="1">
    <source>
        <dbReference type="SAM" id="MobiDB-lite"/>
    </source>
</evidence>
<protein>
    <submittedName>
        <fullName evidence="2">Uncharacterized protein</fullName>
    </submittedName>
</protein>